<protein>
    <recommendedName>
        <fullName evidence="3 7">Flagella basal body P-ring formation protein FlgA</fullName>
    </recommendedName>
</protein>
<sequence>MKLLLGLLSALFILFTSSPSGGEERWHPIDNIAKTVDTALASHYLGLYPNYDIKITVNAPDNRLKFHQCDKQLTVDTQNLPASGGNATAQVKCAGHTPWSLYVSATIEIWGNAVTANTSIARGQVIDESSLTLARTNIASIRKGSLLSIEDAEGLEARRAIRPHQVVRSQDLIEPLVIRKGDAVQVAALLGSLRVITPGTALGNGRVGEHISVTNNRSNRKVRAKVIAEGLVEVPL</sequence>
<evidence type="ECO:0000313" key="9">
    <source>
        <dbReference type="EMBL" id="MFC4361744.1"/>
    </source>
</evidence>
<dbReference type="SMART" id="SM00858">
    <property type="entry name" value="SAF"/>
    <property type="match status" value="1"/>
</dbReference>
<evidence type="ECO:0000256" key="3">
    <source>
        <dbReference type="ARBA" id="ARBA00014754"/>
    </source>
</evidence>
<feature type="signal peptide" evidence="7">
    <location>
        <begin position="1"/>
        <end position="22"/>
    </location>
</feature>
<keyword evidence="7" id="KW-1005">Bacterial flagellum biogenesis</keyword>
<dbReference type="RefSeq" id="WP_290263679.1">
    <property type="nucleotide sequence ID" value="NZ_JAUFQG010000006.1"/>
</dbReference>
<dbReference type="CDD" id="cd11614">
    <property type="entry name" value="SAF_CpaB_FlgA_like"/>
    <property type="match status" value="1"/>
</dbReference>
<dbReference type="NCBIfam" id="TIGR03170">
    <property type="entry name" value="flgA_cterm"/>
    <property type="match status" value="1"/>
</dbReference>
<evidence type="ECO:0000256" key="5">
    <source>
        <dbReference type="ARBA" id="ARBA00022764"/>
    </source>
</evidence>
<evidence type="ECO:0000256" key="2">
    <source>
        <dbReference type="ARBA" id="ARBA00010474"/>
    </source>
</evidence>
<comment type="caution">
    <text evidence="9">The sequence shown here is derived from an EMBL/GenBank/DDBJ whole genome shotgun (WGS) entry which is preliminary data.</text>
</comment>
<dbReference type="InterPro" id="IPR039246">
    <property type="entry name" value="Flagellar_FlgA"/>
</dbReference>
<evidence type="ECO:0000256" key="1">
    <source>
        <dbReference type="ARBA" id="ARBA00004418"/>
    </source>
</evidence>
<dbReference type="PANTHER" id="PTHR36307">
    <property type="entry name" value="FLAGELLA BASAL BODY P-RING FORMATION PROTEIN FLGA"/>
    <property type="match status" value="1"/>
</dbReference>
<keyword evidence="4 7" id="KW-0732">Signal</keyword>
<name>A0ABV8V1H0_9GAMM</name>
<proteinExistence type="inferred from homology"/>
<dbReference type="EMBL" id="JBHSCX010000004">
    <property type="protein sequence ID" value="MFC4361744.1"/>
    <property type="molecule type" value="Genomic_DNA"/>
</dbReference>
<dbReference type="Gene3D" id="2.30.30.760">
    <property type="match status" value="1"/>
</dbReference>
<evidence type="ECO:0000313" key="10">
    <source>
        <dbReference type="Proteomes" id="UP001595840"/>
    </source>
</evidence>
<evidence type="ECO:0000256" key="4">
    <source>
        <dbReference type="ARBA" id="ARBA00022729"/>
    </source>
</evidence>
<accession>A0ABV8V1H0</accession>
<comment type="subcellular location">
    <subcellularLocation>
        <location evidence="1 7">Periplasm</location>
    </subcellularLocation>
</comment>
<organism evidence="9 10">
    <name type="scientific">Simiduia curdlanivorans</name>
    <dbReference type="NCBI Taxonomy" id="1492769"/>
    <lineage>
        <taxon>Bacteria</taxon>
        <taxon>Pseudomonadati</taxon>
        <taxon>Pseudomonadota</taxon>
        <taxon>Gammaproteobacteria</taxon>
        <taxon>Cellvibrionales</taxon>
        <taxon>Cellvibrionaceae</taxon>
        <taxon>Simiduia</taxon>
    </lineage>
</organism>
<gene>
    <name evidence="9" type="primary">flgA</name>
    <name evidence="9" type="ORF">ACFOX3_05475</name>
</gene>
<dbReference type="Gene3D" id="3.90.1210.10">
    <property type="entry name" value="Antifreeze-like/N-acetylneuraminic acid synthase C-terminal domain"/>
    <property type="match status" value="1"/>
</dbReference>
<feature type="chain" id="PRO_5044991750" description="Flagella basal body P-ring formation protein FlgA" evidence="7">
    <location>
        <begin position="23"/>
        <end position="236"/>
    </location>
</feature>
<dbReference type="InterPro" id="IPR017585">
    <property type="entry name" value="SAF_FlgA"/>
</dbReference>
<dbReference type="Proteomes" id="UP001595840">
    <property type="component" value="Unassembled WGS sequence"/>
</dbReference>
<dbReference type="Pfam" id="PF17656">
    <property type="entry name" value="ChapFlgA_N"/>
    <property type="match status" value="1"/>
</dbReference>
<reference evidence="10" key="1">
    <citation type="journal article" date="2019" name="Int. J. Syst. Evol. Microbiol.">
        <title>The Global Catalogue of Microorganisms (GCM) 10K type strain sequencing project: providing services to taxonomists for standard genome sequencing and annotation.</title>
        <authorList>
            <consortium name="The Broad Institute Genomics Platform"/>
            <consortium name="The Broad Institute Genome Sequencing Center for Infectious Disease"/>
            <person name="Wu L."/>
            <person name="Ma J."/>
        </authorList>
    </citation>
    <scope>NUCLEOTIDE SEQUENCE [LARGE SCALE GENOMIC DNA]</scope>
    <source>
        <strain evidence="10">CECT 8570</strain>
    </source>
</reference>
<evidence type="ECO:0000259" key="8">
    <source>
        <dbReference type="SMART" id="SM00858"/>
    </source>
</evidence>
<dbReference type="PANTHER" id="PTHR36307:SF1">
    <property type="entry name" value="FLAGELLA BASAL BODY P-RING FORMATION PROTEIN FLGA"/>
    <property type="match status" value="1"/>
</dbReference>
<keyword evidence="10" id="KW-1185">Reference proteome</keyword>
<keyword evidence="9" id="KW-0966">Cell projection</keyword>
<keyword evidence="9" id="KW-0969">Cilium</keyword>
<feature type="domain" description="SAF" evidence="8">
    <location>
        <begin position="111"/>
        <end position="173"/>
    </location>
</feature>
<dbReference type="Pfam" id="PF13144">
    <property type="entry name" value="ChapFlgA"/>
    <property type="match status" value="1"/>
</dbReference>
<keyword evidence="5 7" id="KW-0574">Periplasm</keyword>
<evidence type="ECO:0000256" key="7">
    <source>
        <dbReference type="RuleBase" id="RU362063"/>
    </source>
</evidence>
<dbReference type="InterPro" id="IPR041231">
    <property type="entry name" value="FlgA_N"/>
</dbReference>
<comment type="similarity">
    <text evidence="2 7">Belongs to the FlgA family.</text>
</comment>
<keyword evidence="9" id="KW-0282">Flagellum</keyword>
<dbReference type="InterPro" id="IPR013974">
    <property type="entry name" value="SAF"/>
</dbReference>
<evidence type="ECO:0000256" key="6">
    <source>
        <dbReference type="ARBA" id="ARBA00025643"/>
    </source>
</evidence>
<comment type="function">
    <text evidence="6 7">Involved in the assembly process of the P-ring formation. It may associate with FlgF on the rod constituting a structure essential for the P-ring assembly or may act as a modulator protein for the P-ring assembly.</text>
</comment>